<keyword evidence="6 15" id="KW-0732">Signal</keyword>
<feature type="binding site" evidence="13">
    <location>
        <position position="160"/>
    </location>
    <ligand>
        <name>Mn(2+)</name>
        <dbReference type="ChEBI" id="CHEBI:29035"/>
    </ligand>
</feature>
<comment type="function">
    <text evidence="10">May interact with bacterial adhesins thereby protecting the reproductive tissues from microbial attack. Has no oxalate oxidase activity.</text>
</comment>
<name>A0AA88VEG7_9ASTE</name>
<dbReference type="PANTHER" id="PTHR31238">
    <property type="entry name" value="GERMIN-LIKE PROTEIN SUBFAMILY 3 MEMBER 3"/>
    <property type="match status" value="1"/>
</dbReference>
<feature type="binding site" evidence="12">
    <location>
        <position position="116"/>
    </location>
    <ligand>
        <name>oxalate</name>
        <dbReference type="ChEBI" id="CHEBI:30623"/>
    </ligand>
</feature>
<keyword evidence="7 14" id="KW-1015">Disulfide bond</keyword>
<dbReference type="InterPro" id="IPR006045">
    <property type="entry name" value="Cupin_1"/>
</dbReference>
<organism evidence="17 18">
    <name type="scientific">Escallonia herrerae</name>
    <dbReference type="NCBI Taxonomy" id="1293975"/>
    <lineage>
        <taxon>Eukaryota</taxon>
        <taxon>Viridiplantae</taxon>
        <taxon>Streptophyta</taxon>
        <taxon>Embryophyta</taxon>
        <taxon>Tracheophyta</taxon>
        <taxon>Spermatophyta</taxon>
        <taxon>Magnoliopsida</taxon>
        <taxon>eudicotyledons</taxon>
        <taxon>Gunneridae</taxon>
        <taxon>Pentapetalae</taxon>
        <taxon>asterids</taxon>
        <taxon>campanulids</taxon>
        <taxon>Escalloniales</taxon>
        <taxon>Escalloniaceae</taxon>
        <taxon>Escallonia</taxon>
    </lineage>
</organism>
<proteinExistence type="inferred from homology"/>
<dbReference type="GO" id="GO:2000280">
    <property type="term" value="P:regulation of root development"/>
    <property type="evidence" value="ECO:0007669"/>
    <property type="project" value="UniProtKB-ARBA"/>
</dbReference>
<feature type="domain" description="Cupin type-1" evidence="16">
    <location>
        <begin position="75"/>
        <end position="218"/>
    </location>
</feature>
<dbReference type="AlphaFoldDB" id="A0AA88VEG7"/>
<dbReference type="InterPro" id="IPR001929">
    <property type="entry name" value="Germin"/>
</dbReference>
<evidence type="ECO:0000256" key="15">
    <source>
        <dbReference type="RuleBase" id="RU366015"/>
    </source>
</evidence>
<gene>
    <name evidence="17" type="ORF">RJ639_016709</name>
</gene>
<accession>A0AA88VEG7</accession>
<dbReference type="InterPro" id="IPR019780">
    <property type="entry name" value="Germin_Mn-BS"/>
</dbReference>
<feature type="binding site" evidence="13">
    <location>
        <position position="116"/>
    </location>
    <ligand>
        <name>Mn(2+)</name>
        <dbReference type="ChEBI" id="CHEBI:29035"/>
    </ligand>
</feature>
<comment type="subunit">
    <text evidence="11">Monomer. In the absence of manganese, it forms tetrameric and pentameric forms which show superoxide dismutase activity.</text>
</comment>
<dbReference type="FunFam" id="2.60.120.10:FF:000025">
    <property type="entry name" value="germin-like protein subfamily 2 member 1"/>
    <property type="match status" value="1"/>
</dbReference>
<dbReference type="CDD" id="cd02241">
    <property type="entry name" value="cupin_OxOx"/>
    <property type="match status" value="1"/>
</dbReference>
<keyword evidence="18" id="KW-1185">Reference proteome</keyword>
<dbReference type="GO" id="GO:0030145">
    <property type="term" value="F:manganese ion binding"/>
    <property type="evidence" value="ECO:0007669"/>
    <property type="project" value="UniProtKB-UniRule"/>
</dbReference>
<dbReference type="EMBL" id="JAVXUP010002091">
    <property type="protein sequence ID" value="KAK3005724.1"/>
    <property type="molecule type" value="Genomic_DNA"/>
</dbReference>
<evidence type="ECO:0000313" key="17">
    <source>
        <dbReference type="EMBL" id="KAK3005724.1"/>
    </source>
</evidence>
<evidence type="ECO:0000313" key="18">
    <source>
        <dbReference type="Proteomes" id="UP001188597"/>
    </source>
</evidence>
<feature type="binding site" evidence="13">
    <location>
        <position position="114"/>
    </location>
    <ligand>
        <name>Mn(2+)</name>
        <dbReference type="ChEBI" id="CHEBI:29035"/>
    </ligand>
</feature>
<feature type="binding site" evidence="13">
    <location>
        <position position="121"/>
    </location>
    <ligand>
        <name>Mn(2+)</name>
        <dbReference type="ChEBI" id="CHEBI:29035"/>
    </ligand>
</feature>
<evidence type="ECO:0000256" key="6">
    <source>
        <dbReference type="ARBA" id="ARBA00022729"/>
    </source>
</evidence>
<dbReference type="InterPro" id="IPR011051">
    <property type="entry name" value="RmlC_Cupin_sf"/>
</dbReference>
<evidence type="ECO:0000259" key="16">
    <source>
        <dbReference type="SMART" id="SM00835"/>
    </source>
</evidence>
<evidence type="ECO:0000256" key="7">
    <source>
        <dbReference type="ARBA" id="ARBA00023157"/>
    </source>
</evidence>
<comment type="catalytic activity">
    <reaction evidence="9">
        <text>2 superoxide + 2 H(+) = H2O2 + O2</text>
        <dbReference type="Rhea" id="RHEA:20696"/>
        <dbReference type="ChEBI" id="CHEBI:15378"/>
        <dbReference type="ChEBI" id="CHEBI:15379"/>
        <dbReference type="ChEBI" id="CHEBI:16240"/>
        <dbReference type="ChEBI" id="CHEBI:18421"/>
        <dbReference type="EC" id="1.15.1.1"/>
    </reaction>
</comment>
<comment type="caution">
    <text evidence="17">The sequence shown here is derived from an EMBL/GenBank/DDBJ whole genome shotgun (WGS) entry which is preliminary data.</text>
</comment>
<evidence type="ECO:0000256" key="2">
    <source>
        <dbReference type="ARBA" id="ARBA00007456"/>
    </source>
</evidence>
<dbReference type="Proteomes" id="UP001188597">
    <property type="component" value="Unassembled WGS sequence"/>
</dbReference>
<evidence type="ECO:0000256" key="3">
    <source>
        <dbReference type="ARBA" id="ARBA00022523"/>
    </source>
</evidence>
<evidence type="ECO:0000256" key="5">
    <source>
        <dbReference type="ARBA" id="ARBA00022723"/>
    </source>
</evidence>
<dbReference type="PRINTS" id="PR00325">
    <property type="entry name" value="GERMIN"/>
</dbReference>
<sequence length="226" mass="24830">MKSCVLLVSTFSVVLLYICTKLSLAVDSGNIQDMCPTDISPRQTMFINGLPCKNPANVSASDFKTSLLYQKGDTRNFFRSSTTVVTAADFPGLNTLGLSTARTDIELDGQVLPHSHPRATEMCFVSKGVVIAGFIDSNNQLFQRTLAEGDVYVFPRGLLHYFVNFGFEMATVFSVFNSQNPGMSSIEGAMLATNDSDAMKMLMTRLISLSKLKADRVENVTLFDQF</sequence>
<feature type="signal peptide" evidence="15">
    <location>
        <begin position="1"/>
        <end position="25"/>
    </location>
</feature>
<feature type="disulfide bond" evidence="14">
    <location>
        <begin position="35"/>
        <end position="52"/>
    </location>
</feature>
<dbReference type="PROSITE" id="PS00725">
    <property type="entry name" value="GERMIN"/>
    <property type="match status" value="1"/>
</dbReference>
<evidence type="ECO:0000256" key="4">
    <source>
        <dbReference type="ARBA" id="ARBA00022525"/>
    </source>
</evidence>
<reference evidence="17" key="1">
    <citation type="submission" date="2022-12" db="EMBL/GenBank/DDBJ databases">
        <title>Draft genome assemblies for two species of Escallonia (Escalloniales).</title>
        <authorList>
            <person name="Chanderbali A."/>
            <person name="Dervinis C."/>
            <person name="Anghel I."/>
            <person name="Soltis D."/>
            <person name="Soltis P."/>
            <person name="Zapata F."/>
        </authorList>
    </citation>
    <scope>NUCLEOTIDE SEQUENCE</scope>
    <source>
        <strain evidence="17">UCBG64.0493</strain>
        <tissue evidence="17">Leaf</tissue>
    </source>
</reference>
<dbReference type="GO" id="GO:0010497">
    <property type="term" value="P:plasmodesmata-mediated intercellular transport"/>
    <property type="evidence" value="ECO:0007669"/>
    <property type="project" value="UniProtKB-ARBA"/>
</dbReference>
<dbReference type="SUPFAM" id="SSF51182">
    <property type="entry name" value="RmlC-like cupins"/>
    <property type="match status" value="1"/>
</dbReference>
<evidence type="ECO:0000256" key="13">
    <source>
        <dbReference type="PIRSR" id="PIRSR601929-2"/>
    </source>
</evidence>
<keyword evidence="3 15" id="KW-0052">Apoplast</keyword>
<evidence type="ECO:0000256" key="12">
    <source>
        <dbReference type="PIRSR" id="PIRSR601929-1"/>
    </source>
</evidence>
<evidence type="ECO:0000256" key="9">
    <source>
        <dbReference type="ARBA" id="ARBA00049204"/>
    </source>
</evidence>
<feature type="binding site" evidence="12">
    <location>
        <position position="121"/>
    </location>
    <ligand>
        <name>oxalate</name>
        <dbReference type="ChEBI" id="CHEBI:30623"/>
    </ligand>
</feature>
<comment type="similarity">
    <text evidence="2 15">Belongs to the germin family.</text>
</comment>
<dbReference type="GO" id="GO:0009506">
    <property type="term" value="C:plasmodesma"/>
    <property type="evidence" value="ECO:0007669"/>
    <property type="project" value="UniProtKB-ARBA"/>
</dbReference>
<keyword evidence="4 15" id="KW-0964">Secreted</keyword>
<dbReference type="SMART" id="SM00835">
    <property type="entry name" value="Cupin_1"/>
    <property type="match status" value="1"/>
</dbReference>
<evidence type="ECO:0000256" key="14">
    <source>
        <dbReference type="PIRSR" id="PIRSR601929-3"/>
    </source>
</evidence>
<keyword evidence="8 12" id="KW-0464">Manganese</keyword>
<protein>
    <recommendedName>
        <fullName evidence="15">Germin-like protein</fullName>
    </recommendedName>
</protein>
<evidence type="ECO:0000256" key="1">
    <source>
        <dbReference type="ARBA" id="ARBA00004271"/>
    </source>
</evidence>
<dbReference type="GO" id="GO:0004784">
    <property type="term" value="F:superoxide dismutase activity"/>
    <property type="evidence" value="ECO:0007669"/>
    <property type="project" value="UniProtKB-EC"/>
</dbReference>
<evidence type="ECO:0000256" key="8">
    <source>
        <dbReference type="ARBA" id="ARBA00023211"/>
    </source>
</evidence>
<dbReference type="Pfam" id="PF00190">
    <property type="entry name" value="Cupin_1"/>
    <property type="match status" value="1"/>
</dbReference>
<dbReference type="Gene3D" id="2.60.120.10">
    <property type="entry name" value="Jelly Rolls"/>
    <property type="match status" value="1"/>
</dbReference>
<dbReference type="InterPro" id="IPR014710">
    <property type="entry name" value="RmlC-like_jellyroll"/>
</dbReference>
<keyword evidence="5 12" id="KW-0479">Metal-binding</keyword>
<dbReference type="GO" id="GO:0048046">
    <property type="term" value="C:apoplast"/>
    <property type="evidence" value="ECO:0007669"/>
    <property type="project" value="UniProtKB-SubCell"/>
</dbReference>
<evidence type="ECO:0000256" key="11">
    <source>
        <dbReference type="ARBA" id="ARBA00064720"/>
    </source>
</evidence>
<comment type="subcellular location">
    <subcellularLocation>
        <location evidence="1 15">Secreted</location>
        <location evidence="1 15">Extracellular space</location>
        <location evidence="1 15">Apoplast</location>
    </subcellularLocation>
</comment>
<evidence type="ECO:0000256" key="10">
    <source>
        <dbReference type="ARBA" id="ARBA00058969"/>
    </source>
</evidence>
<feature type="chain" id="PRO_5041518122" description="Germin-like protein" evidence="15">
    <location>
        <begin position="26"/>
        <end position="226"/>
    </location>
</feature>